<protein>
    <recommendedName>
        <fullName evidence="6">DNA/RNA-binding protein Alba-like domain-containing protein</fullName>
    </recommendedName>
</protein>
<dbReference type="CDD" id="cd02972">
    <property type="entry name" value="DsbA_family"/>
    <property type="match status" value="1"/>
</dbReference>
<keyword evidence="5" id="KW-1133">Transmembrane helix</keyword>
<dbReference type="EMBL" id="NCVQ01000003">
    <property type="protein sequence ID" value="PWZ39349.1"/>
    <property type="molecule type" value="Genomic_DNA"/>
</dbReference>
<accession>A0A3L6FX17</accession>
<reference evidence="7" key="1">
    <citation type="journal article" date="2018" name="Nat. Genet.">
        <title>Extensive intraspecific gene order and gene structural variations between Mo17 and other maize genomes.</title>
        <authorList>
            <person name="Sun S."/>
            <person name="Zhou Y."/>
            <person name="Chen J."/>
            <person name="Shi J."/>
            <person name="Zhao H."/>
            <person name="Zhao H."/>
            <person name="Song W."/>
            <person name="Zhang M."/>
            <person name="Cui Y."/>
            <person name="Dong X."/>
            <person name="Liu H."/>
            <person name="Ma X."/>
            <person name="Jiao Y."/>
            <person name="Wang B."/>
            <person name="Wei X."/>
            <person name="Stein J.C."/>
            <person name="Glaubitz J.C."/>
            <person name="Lu F."/>
            <person name="Yu G."/>
            <person name="Liang C."/>
            <person name="Fengler K."/>
            <person name="Li B."/>
            <person name="Rafalski A."/>
            <person name="Schnable P.S."/>
            <person name="Ware D.H."/>
            <person name="Buckler E.S."/>
            <person name="Lai J."/>
        </authorList>
    </citation>
    <scope>NUCLEOTIDE SEQUENCE [LARGE SCALE GENOMIC DNA]</scope>
    <source>
        <tissue evidence="7">Seedling</tissue>
    </source>
</reference>
<feature type="region of interest" description="Disordered" evidence="4">
    <location>
        <begin position="467"/>
        <end position="516"/>
    </location>
</feature>
<dbReference type="InterPro" id="IPR002775">
    <property type="entry name" value="DNA/RNA-bd_Alba-like"/>
</dbReference>
<dbReference type="InterPro" id="IPR051958">
    <property type="entry name" value="Alba-like_NAB"/>
</dbReference>
<comment type="caution">
    <text evidence="7">The sequence shown here is derived from an EMBL/GenBank/DDBJ whole genome shotgun (WGS) entry which is preliminary data.</text>
</comment>
<feature type="transmembrane region" description="Helical" evidence="5">
    <location>
        <begin position="323"/>
        <end position="346"/>
    </location>
</feature>
<dbReference type="Gene3D" id="3.30.110.20">
    <property type="entry name" value="Alba-like domain"/>
    <property type="match status" value="1"/>
</dbReference>
<sequence>MARHPRAPLLRRLLLLAALAASCSYYLLFLQAQASVPPRYDGFAYGGGAATAWKDAVLVEAFLDPLCPDSRDAWQPLKLAVERYAPRVSLIVHPFPLPYHTYAFYACRALYIANKLNSSSTYPLLELFFKNQALRDQHRTFLLPAKSRVKTAESIAAKAICTGIAFFVIRILSSFLCRYHAKVSLIVLLRKRKQEKFYNSATSSLSGPSVALGMSKMAAQTVGNSVSEFLSGFSDGKTDSAARVSFKRERSEGKMDRYQRVEKQREEAPIKENEIRITTQGRMRNYITYATGLLQDKGSDEVVFKAMGRAINKTVMVVELIKVLLMALVLGNITYHLILIVTVITVKRRIVGLHQNTTTGSTDITDMWEPLEEGLLPLETTRHVSMITITLSKKELDTSSIGYQSPLPADEVKPLVKYDNDEDAHSPGGRVRGRGGRGRGRGRGRGGRGNGFNDYADAGWEDDHAPAYMGNGYARGRGRSFRGRGRRGGYNNQPEYQQDGGYYEEEAPVHAPALGG</sequence>
<feature type="compositionally biased region" description="Basic residues" evidence="4">
    <location>
        <begin position="476"/>
        <end position="487"/>
    </location>
</feature>
<dbReference type="PANTHER" id="PTHR13516:SF4">
    <property type="entry name" value="FI09323P"/>
    <property type="match status" value="1"/>
</dbReference>
<dbReference type="Pfam" id="PF01918">
    <property type="entry name" value="Alba"/>
    <property type="match status" value="1"/>
</dbReference>
<dbReference type="GO" id="GO:0005634">
    <property type="term" value="C:nucleus"/>
    <property type="evidence" value="ECO:0007669"/>
    <property type="project" value="UniProtKB-SubCell"/>
</dbReference>
<evidence type="ECO:0000256" key="1">
    <source>
        <dbReference type="ARBA" id="ARBA00004123"/>
    </source>
</evidence>
<dbReference type="SUPFAM" id="SSF52833">
    <property type="entry name" value="Thioredoxin-like"/>
    <property type="match status" value="1"/>
</dbReference>
<dbReference type="GO" id="GO:0003676">
    <property type="term" value="F:nucleic acid binding"/>
    <property type="evidence" value="ECO:0007669"/>
    <property type="project" value="InterPro"/>
</dbReference>
<keyword evidence="5" id="KW-0812">Transmembrane</keyword>
<organism evidence="7">
    <name type="scientific">Zea mays</name>
    <name type="common">Maize</name>
    <dbReference type="NCBI Taxonomy" id="4577"/>
    <lineage>
        <taxon>Eukaryota</taxon>
        <taxon>Viridiplantae</taxon>
        <taxon>Streptophyta</taxon>
        <taxon>Embryophyta</taxon>
        <taxon>Tracheophyta</taxon>
        <taxon>Spermatophyta</taxon>
        <taxon>Magnoliopsida</taxon>
        <taxon>Liliopsida</taxon>
        <taxon>Poales</taxon>
        <taxon>Poaceae</taxon>
        <taxon>PACMAD clade</taxon>
        <taxon>Panicoideae</taxon>
        <taxon>Andropogonodae</taxon>
        <taxon>Andropogoneae</taxon>
        <taxon>Tripsacinae</taxon>
        <taxon>Zea</taxon>
    </lineage>
</organism>
<evidence type="ECO:0000256" key="3">
    <source>
        <dbReference type="ARBA" id="ARBA00023242"/>
    </source>
</evidence>
<evidence type="ECO:0000256" key="5">
    <source>
        <dbReference type="SAM" id="Phobius"/>
    </source>
</evidence>
<feature type="region of interest" description="Disordered" evidence="4">
    <location>
        <begin position="419"/>
        <end position="451"/>
    </location>
</feature>
<comment type="subcellular location">
    <subcellularLocation>
        <location evidence="1">Nucleus</location>
    </subcellularLocation>
</comment>
<name>A0A3L6FX17_MAIZE</name>
<dbReference type="AlphaFoldDB" id="A0A3L6FX17"/>
<feature type="domain" description="DNA/RNA-binding protein Alba-like" evidence="6">
    <location>
        <begin position="273"/>
        <end position="322"/>
    </location>
</feature>
<dbReference type="Gene3D" id="3.40.30.10">
    <property type="entry name" value="Glutaredoxin"/>
    <property type="match status" value="1"/>
</dbReference>
<dbReference type="ExpressionAtlas" id="A0A3L6FX17">
    <property type="expression patterns" value="baseline and differential"/>
</dbReference>
<keyword evidence="3" id="KW-0539">Nucleus</keyword>
<evidence type="ECO:0000259" key="6">
    <source>
        <dbReference type="Pfam" id="PF01918"/>
    </source>
</evidence>
<feature type="compositionally biased region" description="Basic residues" evidence="4">
    <location>
        <begin position="431"/>
        <end position="446"/>
    </location>
</feature>
<dbReference type="Proteomes" id="UP000251960">
    <property type="component" value="Chromosome 2"/>
</dbReference>
<dbReference type="PROSITE" id="PS51257">
    <property type="entry name" value="PROKAR_LIPOPROTEIN"/>
    <property type="match status" value="1"/>
</dbReference>
<dbReference type="InterPro" id="IPR036249">
    <property type="entry name" value="Thioredoxin-like_sf"/>
</dbReference>
<dbReference type="PANTHER" id="PTHR13516">
    <property type="entry name" value="RIBONUCLEASE P SUBUNIT P25"/>
    <property type="match status" value="1"/>
</dbReference>
<keyword evidence="5" id="KW-0472">Membrane</keyword>
<dbReference type="InterPro" id="IPR036882">
    <property type="entry name" value="Alba-like_dom_sf"/>
</dbReference>
<proteinExistence type="inferred from homology"/>
<gene>
    <name evidence="7" type="ORF">Zm00014a_038127</name>
</gene>
<evidence type="ECO:0000256" key="4">
    <source>
        <dbReference type="SAM" id="MobiDB-lite"/>
    </source>
</evidence>
<dbReference type="SUPFAM" id="SSF82704">
    <property type="entry name" value="AlbA-like"/>
    <property type="match status" value="1"/>
</dbReference>
<comment type="similarity">
    <text evidence="2">Belongs to the histone-like Alba family.</text>
</comment>
<evidence type="ECO:0000313" key="7">
    <source>
        <dbReference type="EMBL" id="PWZ39349.1"/>
    </source>
</evidence>
<evidence type="ECO:0000256" key="2">
    <source>
        <dbReference type="ARBA" id="ARBA00008018"/>
    </source>
</evidence>